<dbReference type="PANTHER" id="PTHR30081:SF8">
    <property type="entry name" value="PROTEIN TRANSLOCASE SUBUNIT SECF"/>
    <property type="match status" value="1"/>
</dbReference>
<dbReference type="KEGG" id="manq:L1994_04450"/>
<keyword evidence="6 9" id="KW-1133">Transmembrane helix</keyword>
<keyword evidence="3 9" id="KW-1003">Cell membrane</keyword>
<keyword evidence="8 9" id="KW-0472">Membrane</keyword>
<feature type="transmembrane region" description="Helical" evidence="9">
    <location>
        <begin position="221"/>
        <end position="247"/>
    </location>
</feature>
<feature type="transmembrane region" description="Helical" evidence="9">
    <location>
        <begin position="253"/>
        <end position="278"/>
    </location>
</feature>
<proteinExistence type="inferred from homology"/>
<comment type="subunit">
    <text evidence="9">Part of the protein translocation apparatus. Forms a complex with SecD.</text>
</comment>
<evidence type="ECO:0000256" key="5">
    <source>
        <dbReference type="ARBA" id="ARBA00022927"/>
    </source>
</evidence>
<keyword evidence="12" id="KW-1185">Reference proteome</keyword>
<evidence type="ECO:0000313" key="11">
    <source>
        <dbReference type="EMBL" id="WFN37644.1"/>
    </source>
</evidence>
<accession>A0AAF0JMB0</accession>
<feature type="transmembrane region" description="Helical" evidence="9">
    <location>
        <begin position="154"/>
        <end position="174"/>
    </location>
</feature>
<dbReference type="Pfam" id="PF02355">
    <property type="entry name" value="SecD_SecF_C"/>
    <property type="match status" value="1"/>
</dbReference>
<evidence type="ECO:0000256" key="9">
    <source>
        <dbReference type="HAMAP-Rule" id="MF_01464"/>
    </source>
</evidence>
<keyword evidence="4 9" id="KW-0812">Transmembrane</keyword>
<feature type="transmembrane region" description="Helical" evidence="9">
    <location>
        <begin position="180"/>
        <end position="200"/>
    </location>
</feature>
<comment type="function">
    <text evidence="9">Involved in protein export.</text>
</comment>
<evidence type="ECO:0000256" key="3">
    <source>
        <dbReference type="ARBA" id="ARBA00022475"/>
    </source>
</evidence>
<comment type="subcellular location">
    <subcellularLocation>
        <location evidence="1 9">Cell membrane</location>
        <topology evidence="1 9">Multi-pass membrane protein</topology>
    </subcellularLocation>
</comment>
<dbReference type="InterPro" id="IPR022813">
    <property type="entry name" value="SecD/SecF_arch_bac"/>
</dbReference>
<organism evidence="11 12">
    <name type="scientific">Methanomicrobium antiquum</name>
    <dbReference type="NCBI Taxonomy" id="487686"/>
    <lineage>
        <taxon>Archaea</taxon>
        <taxon>Methanobacteriati</taxon>
        <taxon>Methanobacteriota</taxon>
        <taxon>Stenosarchaea group</taxon>
        <taxon>Methanomicrobia</taxon>
        <taxon>Methanomicrobiales</taxon>
        <taxon>Methanomicrobiaceae</taxon>
        <taxon>Methanomicrobium</taxon>
    </lineage>
</organism>
<evidence type="ECO:0000313" key="12">
    <source>
        <dbReference type="Proteomes" id="UP001218895"/>
    </source>
</evidence>
<dbReference type="AlphaFoldDB" id="A0AAF0JMB0"/>
<protein>
    <recommendedName>
        <fullName evidence="9">Protein-export membrane protein SecF</fullName>
    </recommendedName>
</protein>
<feature type="transmembrane region" description="Helical" evidence="9">
    <location>
        <begin position="21"/>
        <end position="42"/>
    </location>
</feature>
<evidence type="ECO:0000256" key="8">
    <source>
        <dbReference type="ARBA" id="ARBA00023136"/>
    </source>
</evidence>
<feature type="domain" description="Protein export membrane protein SecD/SecF C-terminal" evidence="10">
    <location>
        <begin position="101"/>
        <end position="279"/>
    </location>
</feature>
<keyword evidence="5 9" id="KW-0653">Protein transport</keyword>
<comment type="similarity">
    <text evidence="9">Belongs to the SecD/SecF family. SecF subfamily.</text>
</comment>
<dbReference type="GO" id="GO:0005886">
    <property type="term" value="C:plasma membrane"/>
    <property type="evidence" value="ECO:0007669"/>
    <property type="project" value="UniProtKB-SubCell"/>
</dbReference>
<dbReference type="EMBL" id="CP091092">
    <property type="protein sequence ID" value="WFN37644.1"/>
    <property type="molecule type" value="Genomic_DNA"/>
</dbReference>
<gene>
    <name evidence="9" type="primary">secF</name>
    <name evidence="11" type="ORF">L1994_04450</name>
</gene>
<dbReference type="PANTHER" id="PTHR30081">
    <property type="entry name" value="PROTEIN-EXPORT MEMBRANE PROTEIN SEC"/>
    <property type="match status" value="1"/>
</dbReference>
<evidence type="ECO:0000256" key="2">
    <source>
        <dbReference type="ARBA" id="ARBA00022448"/>
    </source>
</evidence>
<keyword evidence="2 9" id="KW-0813">Transport</keyword>
<dbReference type="GO" id="GO:0006605">
    <property type="term" value="P:protein targeting"/>
    <property type="evidence" value="ECO:0007669"/>
    <property type="project" value="UniProtKB-UniRule"/>
</dbReference>
<evidence type="ECO:0000256" key="1">
    <source>
        <dbReference type="ARBA" id="ARBA00004651"/>
    </source>
</evidence>
<dbReference type="RefSeq" id="WP_278100482.1">
    <property type="nucleotide sequence ID" value="NZ_CP091092.1"/>
</dbReference>
<evidence type="ECO:0000256" key="7">
    <source>
        <dbReference type="ARBA" id="ARBA00023010"/>
    </source>
</evidence>
<name>A0AAF0JMB0_9EURY</name>
<dbReference type="GO" id="GO:0065002">
    <property type="term" value="P:intracellular protein transmembrane transport"/>
    <property type="evidence" value="ECO:0007669"/>
    <property type="project" value="UniProtKB-UniRule"/>
</dbReference>
<sequence length="288" mass="31644">MGKFTYDITRYEPRQMVALPAGLLIISIIFLAFNTFATGMPITPGIDFSGGVAVTLFTSDSQEHIYEYFSEYPLKSVGESINDGFYIVFESLGDSEFRSLTEHISDRYPDAKVDQIGETFGKTLQTQAIWAILIAFALMGIFVFAAFRNYVPSIAIVLAAFSDMVITAAFMDVFGVTLSLGTTAALLMLIGYSVDSNILLTTRLLKRQGKPDEKLKGAFKTGFIMTTTTMTAVAAMFIVSAIGQIGIIRDISAVLLIGLFVDLMNTWMLNAGLLKWYLKETKGGKNVR</sequence>
<evidence type="ECO:0000259" key="10">
    <source>
        <dbReference type="Pfam" id="PF02355"/>
    </source>
</evidence>
<evidence type="ECO:0000256" key="6">
    <source>
        <dbReference type="ARBA" id="ARBA00022989"/>
    </source>
</evidence>
<reference evidence="11" key="1">
    <citation type="submission" date="2022-01" db="EMBL/GenBank/DDBJ databases">
        <title>Complete genome of Methanomicrobium antiquum DSM 21220.</title>
        <authorList>
            <person name="Chen S.-C."/>
            <person name="You Y.-T."/>
            <person name="Zhou Y.-Z."/>
            <person name="Lai M.-C."/>
        </authorList>
    </citation>
    <scope>NUCLEOTIDE SEQUENCE</scope>
    <source>
        <strain evidence="11">DSM 21220</strain>
    </source>
</reference>
<dbReference type="HAMAP" id="MF_01464_A">
    <property type="entry name" value="SecF_A"/>
    <property type="match status" value="1"/>
</dbReference>
<dbReference type="InterPro" id="IPR024921">
    <property type="entry name" value="SecF_arc"/>
</dbReference>
<dbReference type="SUPFAM" id="SSF82866">
    <property type="entry name" value="Multidrug efflux transporter AcrB transmembrane domain"/>
    <property type="match status" value="1"/>
</dbReference>
<dbReference type="NCBIfam" id="NF006354">
    <property type="entry name" value="PRK08578.1-2"/>
    <property type="match status" value="1"/>
</dbReference>
<dbReference type="Gene3D" id="1.20.1640.10">
    <property type="entry name" value="Multidrug efflux transporter AcrB transmembrane domain"/>
    <property type="match status" value="1"/>
</dbReference>
<evidence type="ECO:0000256" key="4">
    <source>
        <dbReference type="ARBA" id="ARBA00022692"/>
    </source>
</evidence>
<dbReference type="InterPro" id="IPR048634">
    <property type="entry name" value="SecD_SecF_C"/>
</dbReference>
<dbReference type="GeneID" id="79949622"/>
<feature type="transmembrane region" description="Helical" evidence="9">
    <location>
        <begin position="128"/>
        <end position="147"/>
    </location>
</feature>
<keyword evidence="7 9" id="KW-0811">Translocation</keyword>
<dbReference type="Proteomes" id="UP001218895">
    <property type="component" value="Chromosome"/>
</dbReference>